<proteinExistence type="predicted"/>
<evidence type="ECO:0000313" key="1">
    <source>
        <dbReference type="EMBL" id="SPJ29817.1"/>
    </source>
</evidence>
<organism evidence="1 2">
    <name type="scientific">Falsiruegeria mediterranea M17</name>
    <dbReference type="NCBI Taxonomy" id="1200281"/>
    <lineage>
        <taxon>Bacteria</taxon>
        <taxon>Pseudomonadati</taxon>
        <taxon>Pseudomonadota</taxon>
        <taxon>Alphaproteobacteria</taxon>
        <taxon>Rhodobacterales</taxon>
        <taxon>Roseobacteraceae</taxon>
        <taxon>Falsiruegeria</taxon>
    </lineage>
</organism>
<dbReference type="EMBL" id="ONZG01000008">
    <property type="protein sequence ID" value="SPJ29817.1"/>
    <property type="molecule type" value="Genomic_DNA"/>
</dbReference>
<dbReference type="AlphaFoldDB" id="A0A2R8CBI7"/>
<name>A0A2R8CBI7_9RHOB</name>
<accession>A0A2R8CBI7</accession>
<protein>
    <submittedName>
        <fullName evidence="1">Uncharacterized protein</fullName>
    </submittedName>
</protein>
<gene>
    <name evidence="1" type="ORF">TRM7615_03339</name>
</gene>
<evidence type="ECO:0000313" key="2">
    <source>
        <dbReference type="Proteomes" id="UP000244898"/>
    </source>
</evidence>
<dbReference type="Proteomes" id="UP000244898">
    <property type="component" value="Unassembled WGS sequence"/>
</dbReference>
<reference evidence="2" key="1">
    <citation type="submission" date="2018-03" db="EMBL/GenBank/DDBJ databases">
        <authorList>
            <person name="Rodrigo-Torres L."/>
            <person name="Arahal R. D."/>
            <person name="Lucena T."/>
        </authorList>
    </citation>
    <scope>NUCLEOTIDE SEQUENCE [LARGE SCALE GENOMIC DNA]</scope>
    <source>
        <strain evidence="2">CECT 7615</strain>
    </source>
</reference>
<sequence length="184" mass="20244">MTDGWLRVNSIVTLRNLGQNAGMKTLFRMIVLSVPLAACSSLSIYYREGASVSRMQSDTTDCQVAALKDAPVANQVRQSPPIFFPGRTICNSAGQCYQTPGYWEPGRIYTVDANEGLRNQVEAQCMARRGYQPVTLEPCKQNVKSQVPQQRTTKLPPLSSASCFVQFEDGSFQIITPTIASKQG</sequence>
<keyword evidence="2" id="KW-1185">Reference proteome</keyword>